<evidence type="ECO:0000313" key="2">
    <source>
        <dbReference type="Proteomes" id="UP000680866"/>
    </source>
</evidence>
<protein>
    <recommendedName>
        <fullName evidence="3">BioF2-like acetyltransferase domain-containing protein</fullName>
    </recommendedName>
</protein>
<dbReference type="KEGG" id="pry:Prubr_28030"/>
<dbReference type="RefSeq" id="WP_212825453.1">
    <property type="nucleotide sequence ID" value="NZ_AP023359.1"/>
</dbReference>
<proteinExistence type="predicted"/>
<dbReference type="EMBL" id="AP023359">
    <property type="protein sequence ID" value="BCJ65782.1"/>
    <property type="molecule type" value="Genomic_DNA"/>
</dbReference>
<dbReference type="SUPFAM" id="SSF55729">
    <property type="entry name" value="Acyl-CoA N-acyltransferases (Nat)"/>
    <property type="match status" value="1"/>
</dbReference>
<reference evidence="1" key="1">
    <citation type="submission" date="2020-08" db="EMBL/GenBank/DDBJ databases">
        <title>Whole genome shotgun sequence of Polymorphospora rubra NBRC 101157.</title>
        <authorList>
            <person name="Komaki H."/>
            <person name="Tamura T."/>
        </authorList>
    </citation>
    <scope>NUCLEOTIDE SEQUENCE</scope>
    <source>
        <strain evidence="1">NBRC 101157</strain>
    </source>
</reference>
<gene>
    <name evidence="1" type="ORF">Prubr_28030</name>
</gene>
<dbReference type="Proteomes" id="UP000680866">
    <property type="component" value="Chromosome"/>
</dbReference>
<dbReference type="AlphaFoldDB" id="A0A810MXH7"/>
<name>A0A810MXH7_9ACTN</name>
<keyword evidence="2" id="KW-1185">Reference proteome</keyword>
<accession>A0A810MXH7</accession>
<evidence type="ECO:0008006" key="3">
    <source>
        <dbReference type="Google" id="ProtNLM"/>
    </source>
</evidence>
<sequence length="395" mass="43615">MTMAVEQQLRCWAELADDRSPYQAPQWYTAAGWLPGTRLLTAGPAAVPVWTLHRDRRPHYFHDPVELVTGRREEPFLRDDRELAAAVRRDTAGASVLLTMSPYGYRGGALGGRQASPADLAELVARMLDHATAVGASIVASHYLFDEDDDAWLTALTEAGGLRLVTGADAVLDVTWPDLAGYWRWLGQSRRSLRRGRNIPDQRLEWEVIETAGLPEAQRGIPELLGRYATRFDPVAPAPDSLFQELADGYTLPRTVLSVREPGRPARSAAVVLRHTDTLYAKFFGSGDPRADYLPLAYPRLISYAIDRGFRRIEYGGGSHQAKLMRGARLRPCWGVLFVLDQRLRSDLEALAGRVSARKQAYFADLVQSWQVDSLPAHPAFAGSGLHGTSSGGSQ</sequence>
<dbReference type="InterPro" id="IPR016181">
    <property type="entry name" value="Acyl_CoA_acyltransferase"/>
</dbReference>
<organism evidence="1 2">
    <name type="scientific">Polymorphospora rubra</name>
    <dbReference type="NCBI Taxonomy" id="338584"/>
    <lineage>
        <taxon>Bacteria</taxon>
        <taxon>Bacillati</taxon>
        <taxon>Actinomycetota</taxon>
        <taxon>Actinomycetes</taxon>
        <taxon>Micromonosporales</taxon>
        <taxon>Micromonosporaceae</taxon>
        <taxon>Polymorphospora</taxon>
    </lineage>
</organism>
<evidence type="ECO:0000313" key="1">
    <source>
        <dbReference type="EMBL" id="BCJ65782.1"/>
    </source>
</evidence>